<keyword evidence="3" id="KW-1185">Reference proteome</keyword>
<dbReference type="GeneID" id="87838934"/>
<dbReference type="InterPro" id="IPR001214">
    <property type="entry name" value="SET_dom"/>
</dbReference>
<dbReference type="CDD" id="cd20071">
    <property type="entry name" value="SET_SMYD"/>
    <property type="match status" value="1"/>
</dbReference>
<evidence type="ECO:0000313" key="3">
    <source>
        <dbReference type="Proteomes" id="UP001278766"/>
    </source>
</evidence>
<dbReference type="InterPro" id="IPR053185">
    <property type="entry name" value="SET_domain_protein"/>
</dbReference>
<name>A0AAE0H5B0_9PEZI</name>
<dbReference type="Proteomes" id="UP001278766">
    <property type="component" value="Unassembled WGS sequence"/>
</dbReference>
<dbReference type="Gene3D" id="2.170.270.10">
    <property type="entry name" value="SET domain"/>
    <property type="match status" value="1"/>
</dbReference>
<dbReference type="SUPFAM" id="SSF82199">
    <property type="entry name" value="SET domain"/>
    <property type="match status" value="1"/>
</dbReference>
<dbReference type="InterPro" id="IPR046341">
    <property type="entry name" value="SET_dom_sf"/>
</dbReference>
<organism evidence="2 3">
    <name type="scientific">Chaetomium fimeti</name>
    <dbReference type="NCBI Taxonomy" id="1854472"/>
    <lineage>
        <taxon>Eukaryota</taxon>
        <taxon>Fungi</taxon>
        <taxon>Dikarya</taxon>
        <taxon>Ascomycota</taxon>
        <taxon>Pezizomycotina</taxon>
        <taxon>Sordariomycetes</taxon>
        <taxon>Sordariomycetidae</taxon>
        <taxon>Sordariales</taxon>
        <taxon>Chaetomiaceae</taxon>
        <taxon>Chaetomium</taxon>
    </lineage>
</organism>
<gene>
    <name evidence="2" type="ORF">B0H64DRAFT_368697</name>
</gene>
<dbReference type="Pfam" id="PF00856">
    <property type="entry name" value="SET"/>
    <property type="match status" value="1"/>
</dbReference>
<sequence length="350" mass="39929">MAWLKPMLKLQSASRAPSRFARSAAQHLGKKFSPVFEIRSSPGKGLGVFATKNTPRNADIMRDPLAFRAWKGEDIVERYLGFIMLPVTTRQNILKLSVGQTVLDYRAIVDETYPRDNDYDVFKLDDINNTNAFTIAHDTGLAGELFLNACRINHSCIPNADQVANEGTGDLVMRANRDINADEEVTTSYIMRAAPREIRQRELSERWGFTCQCPACDPGHPFSHSHERRLHALLRTYKDSACYLDDDGRLKSAEKWPYAALEQVAGSFRRRTELLTEHHSLRSYTREVYLGAFEVAIAKYKLRRVRSDLEEALKLLELTIQAERVYFEEAIARSHEELYARLERGDISGV</sequence>
<evidence type="ECO:0000313" key="2">
    <source>
        <dbReference type="EMBL" id="KAK3290243.1"/>
    </source>
</evidence>
<dbReference type="Gene3D" id="1.25.40.10">
    <property type="entry name" value="Tetratricopeptide repeat domain"/>
    <property type="match status" value="1"/>
</dbReference>
<feature type="domain" description="SET" evidence="1">
    <location>
        <begin position="34"/>
        <end position="190"/>
    </location>
</feature>
<dbReference type="EMBL" id="JAUEPN010000014">
    <property type="protein sequence ID" value="KAK3290243.1"/>
    <property type="molecule type" value="Genomic_DNA"/>
</dbReference>
<proteinExistence type="predicted"/>
<reference evidence="2" key="1">
    <citation type="journal article" date="2023" name="Mol. Phylogenet. Evol.">
        <title>Genome-scale phylogeny and comparative genomics of the fungal order Sordariales.</title>
        <authorList>
            <person name="Hensen N."/>
            <person name="Bonometti L."/>
            <person name="Westerberg I."/>
            <person name="Brannstrom I.O."/>
            <person name="Guillou S."/>
            <person name="Cros-Aarteil S."/>
            <person name="Calhoun S."/>
            <person name="Haridas S."/>
            <person name="Kuo A."/>
            <person name="Mondo S."/>
            <person name="Pangilinan J."/>
            <person name="Riley R."/>
            <person name="LaButti K."/>
            <person name="Andreopoulos B."/>
            <person name="Lipzen A."/>
            <person name="Chen C."/>
            <person name="Yan M."/>
            <person name="Daum C."/>
            <person name="Ng V."/>
            <person name="Clum A."/>
            <person name="Steindorff A."/>
            <person name="Ohm R.A."/>
            <person name="Martin F."/>
            <person name="Silar P."/>
            <person name="Natvig D.O."/>
            <person name="Lalanne C."/>
            <person name="Gautier V."/>
            <person name="Ament-Velasquez S.L."/>
            <person name="Kruys A."/>
            <person name="Hutchinson M.I."/>
            <person name="Powell A.J."/>
            <person name="Barry K."/>
            <person name="Miller A.N."/>
            <person name="Grigoriev I.V."/>
            <person name="Debuchy R."/>
            <person name="Gladieux P."/>
            <person name="Hiltunen Thoren M."/>
            <person name="Johannesson H."/>
        </authorList>
    </citation>
    <scope>NUCLEOTIDE SEQUENCE</scope>
    <source>
        <strain evidence="2">CBS 168.71</strain>
    </source>
</reference>
<dbReference type="PANTHER" id="PTHR47332">
    <property type="entry name" value="SET DOMAIN-CONTAINING PROTEIN 5"/>
    <property type="match status" value="1"/>
</dbReference>
<accession>A0AAE0H5B0</accession>
<reference evidence="2" key="2">
    <citation type="submission" date="2023-06" db="EMBL/GenBank/DDBJ databases">
        <authorList>
            <consortium name="Lawrence Berkeley National Laboratory"/>
            <person name="Haridas S."/>
            <person name="Hensen N."/>
            <person name="Bonometti L."/>
            <person name="Westerberg I."/>
            <person name="Brannstrom I.O."/>
            <person name="Guillou S."/>
            <person name="Cros-Aarteil S."/>
            <person name="Calhoun S."/>
            <person name="Kuo A."/>
            <person name="Mondo S."/>
            <person name="Pangilinan J."/>
            <person name="Riley R."/>
            <person name="Labutti K."/>
            <person name="Andreopoulos B."/>
            <person name="Lipzen A."/>
            <person name="Chen C."/>
            <person name="Yanf M."/>
            <person name="Daum C."/>
            <person name="Ng V."/>
            <person name="Clum A."/>
            <person name="Steindorff A."/>
            <person name="Ohm R."/>
            <person name="Martin F."/>
            <person name="Silar P."/>
            <person name="Natvig D."/>
            <person name="Lalanne C."/>
            <person name="Gautier V."/>
            <person name="Ament-Velasquez S.L."/>
            <person name="Kruys A."/>
            <person name="Hutchinson M.I."/>
            <person name="Powell A.J."/>
            <person name="Barry K."/>
            <person name="Miller A.N."/>
            <person name="Grigoriev I.V."/>
            <person name="Debuchy R."/>
            <person name="Gladieux P."/>
            <person name="Thoren M.H."/>
            <person name="Johannesson H."/>
        </authorList>
    </citation>
    <scope>NUCLEOTIDE SEQUENCE</scope>
    <source>
        <strain evidence="2">CBS 168.71</strain>
    </source>
</reference>
<dbReference type="RefSeq" id="XP_062653757.1">
    <property type="nucleotide sequence ID" value="XM_062801986.1"/>
</dbReference>
<dbReference type="SMART" id="SM00317">
    <property type="entry name" value="SET"/>
    <property type="match status" value="1"/>
</dbReference>
<protein>
    <recommendedName>
        <fullName evidence="1">SET domain-containing protein</fullName>
    </recommendedName>
</protein>
<evidence type="ECO:0000259" key="1">
    <source>
        <dbReference type="PROSITE" id="PS50280"/>
    </source>
</evidence>
<dbReference type="AlphaFoldDB" id="A0AAE0H5B0"/>
<dbReference type="InterPro" id="IPR011990">
    <property type="entry name" value="TPR-like_helical_dom_sf"/>
</dbReference>
<dbReference type="PANTHER" id="PTHR47332:SF4">
    <property type="entry name" value="SET DOMAIN-CONTAINING PROTEIN 5"/>
    <property type="match status" value="1"/>
</dbReference>
<dbReference type="PROSITE" id="PS50280">
    <property type="entry name" value="SET"/>
    <property type="match status" value="1"/>
</dbReference>
<comment type="caution">
    <text evidence="2">The sequence shown here is derived from an EMBL/GenBank/DDBJ whole genome shotgun (WGS) entry which is preliminary data.</text>
</comment>